<gene>
    <name evidence="3" type="ORF">ACFOMG_12745</name>
</gene>
<comment type="caution">
    <text evidence="3">The sequence shown here is derived from an EMBL/GenBank/DDBJ whole genome shotgun (WGS) entry which is preliminary data.</text>
</comment>
<dbReference type="PROSITE" id="PS51257">
    <property type="entry name" value="PROKAR_LIPOPROTEIN"/>
    <property type="match status" value="1"/>
</dbReference>
<keyword evidence="1" id="KW-0732">Signal</keyword>
<reference evidence="4" key="1">
    <citation type="journal article" date="2019" name="Int. J. Syst. Evol. Microbiol.">
        <title>The Global Catalogue of Microorganisms (GCM) 10K type strain sequencing project: providing services to taxonomists for standard genome sequencing and annotation.</title>
        <authorList>
            <consortium name="The Broad Institute Genomics Platform"/>
            <consortium name="The Broad Institute Genome Sequencing Center for Infectious Disease"/>
            <person name="Wu L."/>
            <person name="Ma J."/>
        </authorList>
    </citation>
    <scope>NUCLEOTIDE SEQUENCE [LARGE SCALE GENOMIC DNA]</scope>
    <source>
        <strain evidence="4">KCTC 42424</strain>
    </source>
</reference>
<feature type="chain" id="PRO_5045337416" evidence="1">
    <location>
        <begin position="20"/>
        <end position="170"/>
    </location>
</feature>
<dbReference type="EMBL" id="JBHRYB010000013">
    <property type="protein sequence ID" value="MFC3680967.1"/>
    <property type="molecule type" value="Genomic_DNA"/>
</dbReference>
<proteinExistence type="predicted"/>
<keyword evidence="4" id="KW-1185">Reference proteome</keyword>
<feature type="domain" description="DUF6160" evidence="2">
    <location>
        <begin position="1"/>
        <end position="88"/>
    </location>
</feature>
<dbReference type="InterPro" id="IPR046158">
    <property type="entry name" value="DUF6160"/>
</dbReference>
<sequence>MKKIIITTVAMLGSYACWADLKPMAEDELQAQTGQTGITISAKMEFGEDTRISYSNTDASFSDSQETWLVMDQITGSIEMKGLKIDLKDGLGPQQDKSALVMTLPEEVLFDHYAIEGVYVGLDKDVDRSGANTGQHVFLMGVDVDGVLSMPAETKINIFPAEKPVINGLN</sequence>
<dbReference type="Pfam" id="PF19657">
    <property type="entry name" value="DUF6160"/>
    <property type="match status" value="1"/>
</dbReference>
<organism evidence="3 4">
    <name type="scientific">Bacterioplanoides pacificum</name>
    <dbReference type="NCBI Taxonomy" id="1171596"/>
    <lineage>
        <taxon>Bacteria</taxon>
        <taxon>Pseudomonadati</taxon>
        <taxon>Pseudomonadota</taxon>
        <taxon>Gammaproteobacteria</taxon>
        <taxon>Oceanospirillales</taxon>
        <taxon>Oceanospirillaceae</taxon>
        <taxon>Bacterioplanoides</taxon>
    </lineage>
</organism>
<evidence type="ECO:0000313" key="4">
    <source>
        <dbReference type="Proteomes" id="UP001595722"/>
    </source>
</evidence>
<dbReference type="Proteomes" id="UP001595722">
    <property type="component" value="Unassembled WGS sequence"/>
</dbReference>
<protein>
    <submittedName>
        <fullName evidence="3">DUF6160 family protein</fullName>
    </submittedName>
</protein>
<name>A0ABV7VWB6_9GAMM</name>
<accession>A0ABV7VWB6</accession>
<dbReference type="RefSeq" id="WP_376867080.1">
    <property type="nucleotide sequence ID" value="NZ_JBHRYB010000013.1"/>
</dbReference>
<evidence type="ECO:0000259" key="2">
    <source>
        <dbReference type="Pfam" id="PF19657"/>
    </source>
</evidence>
<evidence type="ECO:0000313" key="3">
    <source>
        <dbReference type="EMBL" id="MFC3680967.1"/>
    </source>
</evidence>
<feature type="signal peptide" evidence="1">
    <location>
        <begin position="1"/>
        <end position="19"/>
    </location>
</feature>
<evidence type="ECO:0000256" key="1">
    <source>
        <dbReference type="SAM" id="SignalP"/>
    </source>
</evidence>